<dbReference type="Proteomes" id="UP000188219">
    <property type="component" value="Chromosome"/>
</dbReference>
<name>A0A1Q2M4L5_9GAMM</name>
<proteinExistence type="predicted"/>
<sequence length="112" mass="12508">MEKSQLDAFENVPFYVWAKDDAGVYLWANKRMDEYAGTRVAGKTDYDISAPDVAASLQADDKIVAQTDTVHTFNEQVDDPKRGRVTLSVCKYPGELDGKRCVFGVSFFVETS</sequence>
<dbReference type="EMBL" id="CP019650">
    <property type="protein sequence ID" value="AQQ67664.1"/>
    <property type="molecule type" value="Genomic_DNA"/>
</dbReference>
<protein>
    <recommendedName>
        <fullName evidence="1">PAS fold-4 domain-containing protein</fullName>
    </recommendedName>
</protein>
<evidence type="ECO:0000313" key="3">
    <source>
        <dbReference type="Proteomes" id="UP000188219"/>
    </source>
</evidence>
<accession>A0A1Q2M4L5</accession>
<dbReference type="KEGG" id="maga:Mag101_08455"/>
<gene>
    <name evidence="2" type="ORF">Mag101_08455</name>
</gene>
<reference evidence="2" key="1">
    <citation type="submission" date="2017-02" db="EMBL/GenBank/DDBJ databases">
        <title>Genome of Microbulbifer agarilyticus GP101.</title>
        <authorList>
            <person name="Jung J."/>
            <person name="Bae S.S."/>
            <person name="Baek K."/>
        </authorList>
    </citation>
    <scope>NUCLEOTIDE SEQUENCE [LARGE SCALE GENOMIC DNA]</scope>
    <source>
        <strain evidence="2">GP101</strain>
    </source>
</reference>
<dbReference type="InterPro" id="IPR035965">
    <property type="entry name" value="PAS-like_dom_sf"/>
</dbReference>
<feature type="domain" description="PAS fold-4" evidence="1">
    <location>
        <begin position="9"/>
        <end position="99"/>
    </location>
</feature>
<dbReference type="RefSeq" id="WP_077403430.1">
    <property type="nucleotide sequence ID" value="NZ_CP019650.1"/>
</dbReference>
<dbReference type="Gene3D" id="3.30.450.20">
    <property type="entry name" value="PAS domain"/>
    <property type="match status" value="1"/>
</dbReference>
<keyword evidence="3" id="KW-1185">Reference proteome</keyword>
<evidence type="ECO:0000259" key="1">
    <source>
        <dbReference type="Pfam" id="PF08448"/>
    </source>
</evidence>
<organism evidence="2 3">
    <name type="scientific">Microbulbifer agarilyticus</name>
    <dbReference type="NCBI Taxonomy" id="260552"/>
    <lineage>
        <taxon>Bacteria</taxon>
        <taxon>Pseudomonadati</taxon>
        <taxon>Pseudomonadota</taxon>
        <taxon>Gammaproteobacteria</taxon>
        <taxon>Cellvibrionales</taxon>
        <taxon>Microbulbiferaceae</taxon>
        <taxon>Microbulbifer</taxon>
    </lineage>
</organism>
<dbReference type="InterPro" id="IPR013656">
    <property type="entry name" value="PAS_4"/>
</dbReference>
<dbReference type="SUPFAM" id="SSF55785">
    <property type="entry name" value="PYP-like sensor domain (PAS domain)"/>
    <property type="match status" value="1"/>
</dbReference>
<dbReference type="AlphaFoldDB" id="A0A1Q2M4L5"/>
<dbReference type="OrthoDB" id="5735844at2"/>
<evidence type="ECO:0000313" key="2">
    <source>
        <dbReference type="EMBL" id="AQQ67664.1"/>
    </source>
</evidence>
<dbReference type="STRING" id="260552.Mag101_08455"/>
<dbReference type="Pfam" id="PF08448">
    <property type="entry name" value="PAS_4"/>
    <property type="match status" value="1"/>
</dbReference>